<keyword evidence="3" id="KW-1185">Reference proteome</keyword>
<evidence type="ECO:0000313" key="2">
    <source>
        <dbReference type="EMBL" id="MFD2462714.1"/>
    </source>
</evidence>
<evidence type="ECO:0000256" key="1">
    <source>
        <dbReference type="SAM" id="Phobius"/>
    </source>
</evidence>
<keyword evidence="1" id="KW-1133">Transmembrane helix</keyword>
<keyword evidence="1" id="KW-0812">Transmembrane</keyword>
<reference evidence="3" key="1">
    <citation type="journal article" date="2019" name="Int. J. Syst. Evol. Microbiol.">
        <title>The Global Catalogue of Microorganisms (GCM) 10K type strain sequencing project: providing services to taxonomists for standard genome sequencing and annotation.</title>
        <authorList>
            <consortium name="The Broad Institute Genomics Platform"/>
            <consortium name="The Broad Institute Genome Sequencing Center for Infectious Disease"/>
            <person name="Wu L."/>
            <person name="Ma J."/>
        </authorList>
    </citation>
    <scope>NUCLEOTIDE SEQUENCE [LARGE SCALE GENOMIC DNA]</scope>
    <source>
        <strain evidence="3">CGMCC 4.7643</strain>
    </source>
</reference>
<name>A0ABW5GPJ1_9PSEU</name>
<proteinExistence type="predicted"/>
<dbReference type="Proteomes" id="UP001597419">
    <property type="component" value="Unassembled WGS sequence"/>
</dbReference>
<protein>
    <submittedName>
        <fullName evidence="2">Uncharacterized protein</fullName>
    </submittedName>
</protein>
<feature type="transmembrane region" description="Helical" evidence="1">
    <location>
        <begin position="12"/>
        <end position="35"/>
    </location>
</feature>
<organism evidence="2 3">
    <name type="scientific">Amycolatopsis samaneae</name>
    <dbReference type="NCBI Taxonomy" id="664691"/>
    <lineage>
        <taxon>Bacteria</taxon>
        <taxon>Bacillati</taxon>
        <taxon>Actinomycetota</taxon>
        <taxon>Actinomycetes</taxon>
        <taxon>Pseudonocardiales</taxon>
        <taxon>Pseudonocardiaceae</taxon>
        <taxon>Amycolatopsis</taxon>
    </lineage>
</organism>
<evidence type="ECO:0000313" key="3">
    <source>
        <dbReference type="Proteomes" id="UP001597419"/>
    </source>
</evidence>
<dbReference type="EMBL" id="JBHUKU010000018">
    <property type="protein sequence ID" value="MFD2462714.1"/>
    <property type="molecule type" value="Genomic_DNA"/>
</dbReference>
<gene>
    <name evidence="2" type="ORF">ACFSYJ_29175</name>
</gene>
<accession>A0ABW5GPJ1</accession>
<keyword evidence="1" id="KW-0472">Membrane</keyword>
<dbReference type="RefSeq" id="WP_345409004.1">
    <property type="nucleotide sequence ID" value="NZ_BAABHG010000034.1"/>
</dbReference>
<comment type="caution">
    <text evidence="2">The sequence shown here is derived from an EMBL/GenBank/DDBJ whole genome shotgun (WGS) entry which is preliminary data.</text>
</comment>
<sequence>MDPPLTVAGAGVTGAAAGVGLLAIGWASLAAVYAIGRWGLDRGRYARWQSEWIQRQERRENH</sequence>